<proteinExistence type="predicted"/>
<dbReference type="Proteomes" id="UP000682202">
    <property type="component" value="Chromosome"/>
</dbReference>
<dbReference type="KEGG" id="mspg:F6B93_19255"/>
<dbReference type="SUPFAM" id="SSF54909">
    <property type="entry name" value="Dimeric alpha+beta barrel"/>
    <property type="match status" value="1"/>
</dbReference>
<keyword evidence="2" id="KW-1185">Reference proteome</keyword>
<accession>A0A975K049</accession>
<protein>
    <recommendedName>
        <fullName evidence="3">YCII-related domain-containing protein</fullName>
    </recommendedName>
</protein>
<dbReference type="InterPro" id="IPR011008">
    <property type="entry name" value="Dimeric_a/b-barrel"/>
</dbReference>
<gene>
    <name evidence="1" type="ORF">F6B93_19255</name>
</gene>
<dbReference type="Gene3D" id="3.30.70.1060">
    <property type="entry name" value="Dimeric alpha+beta barrel"/>
    <property type="match status" value="1"/>
</dbReference>
<dbReference type="RefSeq" id="WP_211696517.1">
    <property type="nucleotide sequence ID" value="NZ_CP046600.1"/>
</dbReference>
<reference evidence="1" key="1">
    <citation type="submission" date="2019-12" db="EMBL/GenBank/DDBJ databases">
        <title>Mycobacterium spongiae sp. nov.</title>
        <authorList>
            <person name="Stinear T."/>
        </authorList>
    </citation>
    <scope>NUCLEOTIDE SEQUENCE</scope>
    <source>
        <strain evidence="1">FSD4b-SM</strain>
    </source>
</reference>
<name>A0A975K049_9MYCO</name>
<dbReference type="AlphaFoldDB" id="A0A975K049"/>
<sequence>MPKYHLTYGGGAQMPETTREMEAMMQAWNSWFRDLGDALVDPGNAFGDRRRIDSAGAGLPATGATGYSILTADDLDAAVALAGTNPVLAAGGAVEISACLDM</sequence>
<dbReference type="EMBL" id="CP046600">
    <property type="protein sequence ID" value="QUR68926.1"/>
    <property type="molecule type" value="Genomic_DNA"/>
</dbReference>
<organism evidence="1 2">
    <name type="scientific">Mycobacterium spongiae</name>
    <dbReference type="NCBI Taxonomy" id="886343"/>
    <lineage>
        <taxon>Bacteria</taxon>
        <taxon>Bacillati</taxon>
        <taxon>Actinomycetota</taxon>
        <taxon>Actinomycetes</taxon>
        <taxon>Mycobacteriales</taxon>
        <taxon>Mycobacteriaceae</taxon>
        <taxon>Mycobacterium</taxon>
    </lineage>
</organism>
<evidence type="ECO:0008006" key="3">
    <source>
        <dbReference type="Google" id="ProtNLM"/>
    </source>
</evidence>
<evidence type="ECO:0000313" key="2">
    <source>
        <dbReference type="Proteomes" id="UP000682202"/>
    </source>
</evidence>
<evidence type="ECO:0000313" key="1">
    <source>
        <dbReference type="EMBL" id="QUR68926.1"/>
    </source>
</evidence>